<feature type="transmembrane region" description="Helical" evidence="4">
    <location>
        <begin position="62"/>
        <end position="95"/>
    </location>
</feature>
<keyword evidence="4" id="KW-1133">Transmembrane helix</keyword>
<dbReference type="SUPFAM" id="SSF53335">
    <property type="entry name" value="S-adenosyl-L-methionine-dependent methyltransferases"/>
    <property type="match status" value="1"/>
</dbReference>
<keyword evidence="4" id="KW-0812">Transmembrane</keyword>
<keyword evidence="1 6" id="KW-0489">Methyltransferase</keyword>
<keyword evidence="4" id="KW-0472">Membrane</keyword>
<evidence type="ECO:0000256" key="3">
    <source>
        <dbReference type="ARBA" id="ARBA00022691"/>
    </source>
</evidence>
<evidence type="ECO:0000313" key="6">
    <source>
        <dbReference type="EMBL" id="MBB5205916.1"/>
    </source>
</evidence>
<sequence length="248" mass="27443">MISRPERLALVLGRLWPSSALLAWAAAWALWRGLGSTGGALAAACALTLVAALLHQRPWRRLCVLLGFPLLLSLQGLALPAWIWLLAGVGLWLLYPIRHWRDAPLFLTPPSAFDALAPEPGLQRAVRVLDAGCGSGAGLRAWRRAFPAAQLHGTEASWALALWARWRTPGAQIRCADLWTDDWSTFDLVYLFQRPESMHQALAKARAELRPGSFLLSLDFPLPGVPAQREWPVAPRHRLYLYAAESLN</sequence>
<feature type="transmembrane region" description="Helical" evidence="4">
    <location>
        <begin position="37"/>
        <end position="55"/>
    </location>
</feature>
<evidence type="ECO:0000313" key="7">
    <source>
        <dbReference type="Proteomes" id="UP000554837"/>
    </source>
</evidence>
<protein>
    <submittedName>
        <fullName evidence="6">SAM-dependent methyltransferase</fullName>
    </submittedName>
</protein>
<comment type="caution">
    <text evidence="6">The sequence shown here is derived from an EMBL/GenBank/DDBJ whole genome shotgun (WGS) entry which is preliminary data.</text>
</comment>
<feature type="transmembrane region" description="Helical" evidence="4">
    <location>
        <begin position="12"/>
        <end position="31"/>
    </location>
</feature>
<feature type="domain" description="Methyltransferase" evidence="5">
    <location>
        <begin position="128"/>
        <end position="212"/>
    </location>
</feature>
<evidence type="ECO:0000256" key="4">
    <source>
        <dbReference type="SAM" id="Phobius"/>
    </source>
</evidence>
<accession>A0A840SA79</accession>
<proteinExistence type="predicted"/>
<dbReference type="InterPro" id="IPR029063">
    <property type="entry name" value="SAM-dependent_MTases_sf"/>
</dbReference>
<dbReference type="Proteomes" id="UP000554837">
    <property type="component" value="Unassembled WGS sequence"/>
</dbReference>
<evidence type="ECO:0000259" key="5">
    <source>
        <dbReference type="Pfam" id="PF13649"/>
    </source>
</evidence>
<keyword evidence="3" id="KW-0949">S-adenosyl-L-methionine</keyword>
<dbReference type="PANTHER" id="PTHR13610:SF9">
    <property type="entry name" value="FI06469P"/>
    <property type="match status" value="1"/>
</dbReference>
<dbReference type="InterPro" id="IPR041698">
    <property type="entry name" value="Methyltransf_25"/>
</dbReference>
<dbReference type="Pfam" id="PF13649">
    <property type="entry name" value="Methyltransf_25"/>
    <property type="match status" value="1"/>
</dbReference>
<dbReference type="InterPro" id="IPR026170">
    <property type="entry name" value="FAM173A/B"/>
</dbReference>
<keyword evidence="2 6" id="KW-0808">Transferase</keyword>
<dbReference type="GO" id="GO:0032259">
    <property type="term" value="P:methylation"/>
    <property type="evidence" value="ECO:0007669"/>
    <property type="project" value="UniProtKB-KW"/>
</dbReference>
<dbReference type="Gene3D" id="3.40.50.150">
    <property type="entry name" value="Vaccinia Virus protein VP39"/>
    <property type="match status" value="1"/>
</dbReference>
<gene>
    <name evidence="6" type="ORF">HNQ51_003247</name>
</gene>
<dbReference type="RefSeq" id="WP_138856153.1">
    <property type="nucleotide sequence ID" value="NZ_CP040709.1"/>
</dbReference>
<dbReference type="EMBL" id="JACHHO010000006">
    <property type="protein sequence ID" value="MBB5205916.1"/>
    <property type="molecule type" value="Genomic_DNA"/>
</dbReference>
<keyword evidence="7" id="KW-1185">Reference proteome</keyword>
<dbReference type="PANTHER" id="PTHR13610">
    <property type="entry name" value="METHYLTRANSFERASE DOMAIN-CONTAINING PROTEIN"/>
    <property type="match status" value="1"/>
</dbReference>
<dbReference type="CDD" id="cd02440">
    <property type="entry name" value="AdoMet_MTases"/>
    <property type="match status" value="1"/>
</dbReference>
<evidence type="ECO:0000256" key="2">
    <source>
        <dbReference type="ARBA" id="ARBA00022679"/>
    </source>
</evidence>
<dbReference type="GO" id="GO:0016279">
    <property type="term" value="F:protein-lysine N-methyltransferase activity"/>
    <property type="evidence" value="ECO:0007669"/>
    <property type="project" value="InterPro"/>
</dbReference>
<dbReference type="AlphaFoldDB" id="A0A840SA79"/>
<name>A0A840SA79_9BURK</name>
<reference evidence="6 7" key="1">
    <citation type="submission" date="2020-08" db="EMBL/GenBank/DDBJ databases">
        <title>Genomic Encyclopedia of Type Strains, Phase IV (KMG-IV): sequencing the most valuable type-strain genomes for metagenomic binning, comparative biology and taxonomic classification.</title>
        <authorList>
            <person name="Goeker M."/>
        </authorList>
    </citation>
    <scope>NUCLEOTIDE SEQUENCE [LARGE SCALE GENOMIC DNA]</scope>
    <source>
        <strain evidence="6 7">DSM 23958</strain>
    </source>
</reference>
<dbReference type="OrthoDB" id="5611641at2"/>
<organism evidence="6 7">
    <name type="scientific">Inhella inkyongensis</name>
    <dbReference type="NCBI Taxonomy" id="392593"/>
    <lineage>
        <taxon>Bacteria</taxon>
        <taxon>Pseudomonadati</taxon>
        <taxon>Pseudomonadota</taxon>
        <taxon>Betaproteobacteria</taxon>
        <taxon>Burkholderiales</taxon>
        <taxon>Sphaerotilaceae</taxon>
        <taxon>Inhella</taxon>
    </lineage>
</organism>
<evidence type="ECO:0000256" key="1">
    <source>
        <dbReference type="ARBA" id="ARBA00022603"/>
    </source>
</evidence>